<dbReference type="InterPro" id="IPR013106">
    <property type="entry name" value="Ig_V-set"/>
</dbReference>
<dbReference type="GO" id="GO:0005102">
    <property type="term" value="F:signaling receptor binding"/>
    <property type="evidence" value="ECO:0007669"/>
    <property type="project" value="TreeGrafter"/>
</dbReference>
<evidence type="ECO:0000256" key="5">
    <source>
        <dbReference type="SAM" id="SignalP"/>
    </source>
</evidence>
<feature type="transmembrane region" description="Helical" evidence="4">
    <location>
        <begin position="227"/>
        <end position="250"/>
    </location>
</feature>
<sequence>MQLMSRMFLLYLLGLLTFLSVTSALIVILGHKANIPCNRSCSTVKWFRKDILVCSFAEGKFTVSPEFKGRIEFSEVNLRQGDASLTITNVEYNDRSWYVCSCDDEKGCDQYLEVLVPTPLTVLVGDKAKLNCYAETDKLTAESKAVVRWEKDDKLVVKLEHGEMVFGAGFEDRVSVSKEDYNRGDLSLTIHNVRPFDAGLYRCSCPNEKSKNPKLIELTVKDSPLDWIPAVCISVVCVFIGVAAVVLWAYRRTLCTALHSASD</sequence>
<accession>A0A2D0QG82</accession>
<dbReference type="OrthoDB" id="8836910at2759"/>
<reference evidence="8 9" key="2">
    <citation type="submission" date="2025-04" db="UniProtKB">
        <authorList>
            <consortium name="RefSeq"/>
        </authorList>
    </citation>
    <scope>IDENTIFICATION</scope>
    <source>
        <tissue evidence="8 9">Blood</tissue>
    </source>
</reference>
<dbReference type="PANTHER" id="PTHR24100">
    <property type="entry name" value="BUTYROPHILIN"/>
    <property type="match status" value="1"/>
</dbReference>
<dbReference type="InterPro" id="IPR003598">
    <property type="entry name" value="Ig_sub2"/>
</dbReference>
<dbReference type="GeneID" id="108260522"/>
<keyword evidence="4" id="KW-0812">Transmembrane</keyword>
<dbReference type="SMART" id="SM00406">
    <property type="entry name" value="IGv"/>
    <property type="match status" value="2"/>
</dbReference>
<evidence type="ECO:0000256" key="1">
    <source>
        <dbReference type="ARBA" id="ARBA00004370"/>
    </source>
</evidence>
<organism evidence="7 8">
    <name type="scientific">Ictalurus punctatus</name>
    <name type="common">Channel catfish</name>
    <name type="synonym">Silurus punctatus</name>
    <dbReference type="NCBI Taxonomy" id="7998"/>
    <lineage>
        <taxon>Eukaryota</taxon>
        <taxon>Metazoa</taxon>
        <taxon>Chordata</taxon>
        <taxon>Craniata</taxon>
        <taxon>Vertebrata</taxon>
        <taxon>Euteleostomi</taxon>
        <taxon>Actinopterygii</taxon>
        <taxon>Neopterygii</taxon>
        <taxon>Teleostei</taxon>
        <taxon>Ostariophysi</taxon>
        <taxon>Siluriformes</taxon>
        <taxon>Ictaluridae</taxon>
        <taxon>Ictalurus</taxon>
    </lineage>
</organism>
<evidence type="ECO:0000313" key="10">
    <source>
        <dbReference type="RefSeq" id="XP_053533583.1"/>
    </source>
</evidence>
<dbReference type="InterPro" id="IPR050504">
    <property type="entry name" value="IgSF_BTN/MOG"/>
</dbReference>
<reference evidence="7" key="1">
    <citation type="journal article" date="2016" name="Nat. Commun.">
        <title>The channel catfish genome sequence provides insights into the evolution of scale formation in teleosts.</title>
        <authorList>
            <person name="Liu Z."/>
            <person name="Liu S."/>
            <person name="Yao J."/>
            <person name="Bao L."/>
            <person name="Zhang J."/>
            <person name="Li Y."/>
            <person name="Jiang C."/>
            <person name="Sun L."/>
            <person name="Wang R."/>
            <person name="Zhang Y."/>
            <person name="Zhou T."/>
            <person name="Zeng Q."/>
            <person name="Fu Q."/>
            <person name="Gao S."/>
            <person name="Li N."/>
            <person name="Koren S."/>
            <person name="Jiang Y."/>
            <person name="Zimin A."/>
            <person name="Xu P."/>
            <person name="Phillippy A.M."/>
            <person name="Geng X."/>
            <person name="Song L."/>
            <person name="Sun F."/>
            <person name="Li C."/>
            <person name="Wang X."/>
            <person name="Chen A."/>
            <person name="Jin Y."/>
            <person name="Yuan Z."/>
            <person name="Yang Y."/>
            <person name="Tan S."/>
            <person name="Peatman E."/>
            <person name="Lu J."/>
            <person name="Qin Z."/>
            <person name="Dunham R."/>
            <person name="Li Z."/>
            <person name="Sonstegard T."/>
            <person name="Feng J."/>
            <person name="Danzmann R.G."/>
            <person name="Schroeder S."/>
            <person name="Scheffler B."/>
            <person name="Duke M.V."/>
            <person name="Ballard L."/>
            <person name="Kucuktas H."/>
            <person name="Kaltenboeck L."/>
            <person name="Liu H."/>
            <person name="Armbruster J."/>
            <person name="Xie Y."/>
            <person name="Kirby M.L."/>
            <person name="Tian Y."/>
            <person name="Flanagan M.E."/>
            <person name="Mu W."/>
            <person name="Waldbieser G.C."/>
        </authorList>
    </citation>
    <scope>NUCLEOTIDE SEQUENCE [LARGE SCALE GENOMIC DNA]</scope>
    <source>
        <strain evidence="7">SDA103</strain>
    </source>
</reference>
<comment type="subcellular location">
    <subcellularLocation>
        <location evidence="1">Membrane</location>
    </subcellularLocation>
</comment>
<keyword evidence="4" id="KW-1133">Transmembrane helix</keyword>
<feature type="domain" description="Ig-like" evidence="6">
    <location>
        <begin position="125"/>
        <end position="219"/>
    </location>
</feature>
<keyword evidence="7" id="KW-1185">Reference proteome</keyword>
<evidence type="ECO:0000256" key="4">
    <source>
        <dbReference type="SAM" id="Phobius"/>
    </source>
</evidence>
<protein>
    <submittedName>
        <fullName evidence="8 9">Matrix remodeling-associated protein 8</fullName>
    </submittedName>
</protein>
<evidence type="ECO:0000259" key="6">
    <source>
        <dbReference type="PROSITE" id="PS50835"/>
    </source>
</evidence>
<dbReference type="GO" id="GO:0050852">
    <property type="term" value="P:T cell receptor signaling pathway"/>
    <property type="evidence" value="ECO:0007669"/>
    <property type="project" value="TreeGrafter"/>
</dbReference>
<dbReference type="RefSeq" id="XP_053533582.1">
    <property type="nucleotide sequence ID" value="XM_053677607.1"/>
</dbReference>
<keyword evidence="5" id="KW-0732">Signal</keyword>
<dbReference type="PROSITE" id="PS50835">
    <property type="entry name" value="IG_LIKE"/>
    <property type="match status" value="1"/>
</dbReference>
<keyword evidence="3" id="KW-0393">Immunoglobulin domain</keyword>
<dbReference type="InterPro" id="IPR036179">
    <property type="entry name" value="Ig-like_dom_sf"/>
</dbReference>
<dbReference type="SUPFAM" id="SSF48726">
    <property type="entry name" value="Immunoglobulin"/>
    <property type="match status" value="2"/>
</dbReference>
<feature type="signal peptide" evidence="5">
    <location>
        <begin position="1"/>
        <end position="24"/>
    </location>
</feature>
<dbReference type="Gene3D" id="2.60.40.10">
    <property type="entry name" value="Immunoglobulins"/>
    <property type="match status" value="2"/>
</dbReference>
<dbReference type="InterPro" id="IPR007110">
    <property type="entry name" value="Ig-like_dom"/>
</dbReference>
<dbReference type="RefSeq" id="XP_047008239.1">
    <property type="nucleotide sequence ID" value="XM_047152283.2"/>
</dbReference>
<dbReference type="GO" id="GO:0009897">
    <property type="term" value="C:external side of plasma membrane"/>
    <property type="evidence" value="ECO:0007669"/>
    <property type="project" value="TreeGrafter"/>
</dbReference>
<evidence type="ECO:0000256" key="2">
    <source>
        <dbReference type="ARBA" id="ARBA00023136"/>
    </source>
</evidence>
<dbReference type="AlphaFoldDB" id="A0A2D0QG82"/>
<dbReference type="Pfam" id="PF07686">
    <property type="entry name" value="V-set"/>
    <property type="match status" value="2"/>
</dbReference>
<feature type="chain" id="PRO_5013510179" evidence="5">
    <location>
        <begin position="25"/>
        <end position="263"/>
    </location>
</feature>
<dbReference type="RefSeq" id="XP_053533583.1">
    <property type="nucleotide sequence ID" value="XM_053677608.1"/>
</dbReference>
<dbReference type="SMART" id="SM00409">
    <property type="entry name" value="IG"/>
    <property type="match status" value="2"/>
</dbReference>
<dbReference type="KEGG" id="ipu:108260522"/>
<dbReference type="Proteomes" id="UP000221080">
    <property type="component" value="Chromosome 29"/>
</dbReference>
<gene>
    <name evidence="8 9 10" type="primary">si:dkey-22i16.9</name>
</gene>
<dbReference type="InterPro" id="IPR003599">
    <property type="entry name" value="Ig_sub"/>
</dbReference>
<evidence type="ECO:0000313" key="7">
    <source>
        <dbReference type="Proteomes" id="UP000221080"/>
    </source>
</evidence>
<keyword evidence="2 4" id="KW-0472">Membrane</keyword>
<evidence type="ECO:0000313" key="9">
    <source>
        <dbReference type="RefSeq" id="XP_053533582.1"/>
    </source>
</evidence>
<dbReference type="SMART" id="SM00408">
    <property type="entry name" value="IGc2"/>
    <property type="match status" value="2"/>
</dbReference>
<proteinExistence type="predicted"/>
<evidence type="ECO:0000256" key="3">
    <source>
        <dbReference type="ARBA" id="ARBA00023319"/>
    </source>
</evidence>
<dbReference type="GO" id="GO:0001817">
    <property type="term" value="P:regulation of cytokine production"/>
    <property type="evidence" value="ECO:0007669"/>
    <property type="project" value="TreeGrafter"/>
</dbReference>
<dbReference type="InterPro" id="IPR013783">
    <property type="entry name" value="Ig-like_fold"/>
</dbReference>
<evidence type="ECO:0000313" key="8">
    <source>
        <dbReference type="RefSeq" id="XP_047008239.1"/>
    </source>
</evidence>
<name>A0A2D0QG82_ICTPU</name>